<feature type="transmembrane region" description="Helical" evidence="1">
    <location>
        <begin position="196"/>
        <end position="226"/>
    </location>
</feature>
<reference evidence="2 3" key="1">
    <citation type="submission" date="2018-12" db="EMBL/GenBank/DDBJ databases">
        <title>Genome sequencing of Prevotella sp. KCOM 3155 (= JS262).</title>
        <authorList>
            <person name="Kook J.-K."/>
            <person name="Park S.-N."/>
            <person name="Lim Y.K."/>
        </authorList>
    </citation>
    <scope>NUCLEOTIDE SEQUENCE [LARGE SCALE GENOMIC DNA]</scope>
    <source>
        <strain evidence="2 3">KCOM 3155</strain>
    </source>
</reference>
<proteinExistence type="predicted"/>
<keyword evidence="1" id="KW-0472">Membrane</keyword>
<feature type="transmembrane region" description="Helical" evidence="1">
    <location>
        <begin position="141"/>
        <end position="161"/>
    </location>
</feature>
<accession>A0A3S0WJY6</accession>
<dbReference type="EMBL" id="RYYU01000001">
    <property type="protein sequence ID" value="RUL59008.1"/>
    <property type="molecule type" value="Genomic_DNA"/>
</dbReference>
<organism evidence="2 3">
    <name type="scientific">Prevotella koreensis</name>
    <dbReference type="NCBI Taxonomy" id="2490854"/>
    <lineage>
        <taxon>Bacteria</taxon>
        <taxon>Pseudomonadati</taxon>
        <taxon>Bacteroidota</taxon>
        <taxon>Bacteroidia</taxon>
        <taxon>Bacteroidales</taxon>
        <taxon>Prevotellaceae</taxon>
        <taxon>Prevotella</taxon>
    </lineage>
</organism>
<feature type="transmembrane region" description="Helical" evidence="1">
    <location>
        <begin position="37"/>
        <end position="56"/>
    </location>
</feature>
<keyword evidence="3" id="KW-1185">Reference proteome</keyword>
<feature type="transmembrane region" description="Helical" evidence="1">
    <location>
        <begin position="108"/>
        <end position="129"/>
    </location>
</feature>
<evidence type="ECO:0000313" key="3">
    <source>
        <dbReference type="Proteomes" id="UP000278983"/>
    </source>
</evidence>
<dbReference type="OrthoDB" id="1081968at2"/>
<dbReference type="AlphaFoldDB" id="A0A3S0WJY6"/>
<keyword evidence="1" id="KW-1133">Transmembrane helix</keyword>
<dbReference type="Proteomes" id="UP000278983">
    <property type="component" value="Unassembled WGS sequence"/>
</dbReference>
<gene>
    <name evidence="2" type="ORF">EHV08_03960</name>
</gene>
<feature type="transmembrane region" description="Helical" evidence="1">
    <location>
        <begin position="246"/>
        <end position="272"/>
    </location>
</feature>
<keyword evidence="1" id="KW-0812">Transmembrane</keyword>
<evidence type="ECO:0000256" key="1">
    <source>
        <dbReference type="SAM" id="Phobius"/>
    </source>
</evidence>
<name>A0A3S0WJY6_9BACT</name>
<evidence type="ECO:0000313" key="2">
    <source>
        <dbReference type="EMBL" id="RUL59008.1"/>
    </source>
</evidence>
<protein>
    <submittedName>
        <fullName evidence="2">Uncharacterized protein</fullName>
    </submittedName>
</protein>
<dbReference type="RefSeq" id="WP_126678164.1">
    <property type="nucleotide sequence ID" value="NZ_CAUUVU010000001.1"/>
</dbReference>
<feature type="transmembrane region" description="Helical" evidence="1">
    <location>
        <begin position="68"/>
        <end position="96"/>
    </location>
</feature>
<sequence>MNTLKIENAIKSRSILAITATSYRLMSQNITFWAKRLWAWLIGVSAIIGIACSAAFTLISTTDANTTFLLWCVWATASLATLELMACVSGSIMATLKEQKAKQNIKRALKLSVLTSIVFIADVAVFYLISIPLVLVWHQGMLLLHVFIALVIVLITALLLIPTGYSGMKYMTDDNLGILSVIGRNYLVGLRYYGRLFLTFFVTMLIGTMLAMLLASPLCVVAVASLQDALGIYLGDASGMPTTAPILIFLGAFVAAMACSPIWLWQFFCLYYQYGSITARTKEKDKVMIQEE</sequence>
<comment type="caution">
    <text evidence="2">The sequence shown here is derived from an EMBL/GenBank/DDBJ whole genome shotgun (WGS) entry which is preliminary data.</text>
</comment>